<name>A0AAD7YUE3_MYTSE</name>
<dbReference type="GO" id="GO:0006688">
    <property type="term" value="P:glycosphingolipid biosynthetic process"/>
    <property type="evidence" value="ECO:0007669"/>
    <property type="project" value="TreeGrafter"/>
</dbReference>
<dbReference type="SUPFAM" id="SSF53448">
    <property type="entry name" value="Nucleotide-diphospho-sugar transferases"/>
    <property type="match status" value="1"/>
</dbReference>
<evidence type="ECO:0000256" key="2">
    <source>
        <dbReference type="ARBA" id="ARBA00022679"/>
    </source>
</evidence>
<evidence type="ECO:0000313" key="4">
    <source>
        <dbReference type="EMBL" id="KAJ8729851.1"/>
    </source>
</evidence>
<evidence type="ECO:0000313" key="5">
    <source>
        <dbReference type="Proteomes" id="UP001231518"/>
    </source>
</evidence>
<dbReference type="EMBL" id="JARGEI010000006">
    <property type="protein sequence ID" value="KAJ8729851.1"/>
    <property type="molecule type" value="Genomic_DNA"/>
</dbReference>
<dbReference type="GO" id="GO:0016758">
    <property type="term" value="F:hexosyltransferase activity"/>
    <property type="evidence" value="ECO:0007669"/>
    <property type="project" value="TreeGrafter"/>
</dbReference>
<dbReference type="Proteomes" id="UP001231518">
    <property type="component" value="Chromosome 9"/>
</dbReference>
<feature type="domain" description="Alpha 1,4-glycosyltransferase" evidence="3">
    <location>
        <begin position="15"/>
        <end position="134"/>
    </location>
</feature>
<accession>A0AAD7YUE3</accession>
<dbReference type="AlphaFoldDB" id="A0AAD7YUE3"/>
<keyword evidence="5" id="KW-1185">Reference proteome</keyword>
<comment type="similarity">
    <text evidence="1">Belongs to the glycosyltransferase 32 family.</text>
</comment>
<dbReference type="GO" id="GO:0016020">
    <property type="term" value="C:membrane"/>
    <property type="evidence" value="ECO:0007669"/>
    <property type="project" value="GOC"/>
</dbReference>
<evidence type="ECO:0000259" key="3">
    <source>
        <dbReference type="Pfam" id="PF04572"/>
    </source>
</evidence>
<dbReference type="InterPro" id="IPR007652">
    <property type="entry name" value="A1-4-GlycosylTfrase_dom"/>
</dbReference>
<dbReference type="InterPro" id="IPR029044">
    <property type="entry name" value="Nucleotide-diphossugar_trans"/>
</dbReference>
<dbReference type="Pfam" id="PF04572">
    <property type="entry name" value="Gb3_synth"/>
    <property type="match status" value="1"/>
</dbReference>
<comment type="caution">
    <text evidence="4">The sequence shown here is derived from an EMBL/GenBank/DDBJ whole genome shotgun (WGS) entry which is preliminary data.</text>
</comment>
<keyword evidence="2" id="KW-0808">Transferase</keyword>
<dbReference type="PANTHER" id="PTHR12042:SF21">
    <property type="entry name" value="ALPHA1,4-GALACTOSYLTRANSFERASE 1-RELATED"/>
    <property type="match status" value="1"/>
</dbReference>
<gene>
    <name evidence="4" type="ORF">PYW07_016889</name>
</gene>
<protein>
    <recommendedName>
        <fullName evidence="3">Alpha 1,4-glycosyltransferase domain-containing protein</fullName>
    </recommendedName>
</protein>
<evidence type="ECO:0000256" key="1">
    <source>
        <dbReference type="ARBA" id="ARBA00009003"/>
    </source>
</evidence>
<dbReference type="InterPro" id="IPR051981">
    <property type="entry name" value="Glycosyltransf_32"/>
</dbReference>
<proteinExistence type="inferred from homology"/>
<dbReference type="PANTHER" id="PTHR12042">
    <property type="entry name" value="LACTOSYLCERAMIDE 4-ALPHA-GALACTOSYLTRANSFERASE ALPHA- 1,4-GALACTOSYLTRANSFERASE"/>
    <property type="match status" value="1"/>
</dbReference>
<organism evidence="4 5">
    <name type="scientific">Mythimna separata</name>
    <name type="common">Oriental armyworm</name>
    <name type="synonym">Pseudaletia separata</name>
    <dbReference type="NCBI Taxonomy" id="271217"/>
    <lineage>
        <taxon>Eukaryota</taxon>
        <taxon>Metazoa</taxon>
        <taxon>Ecdysozoa</taxon>
        <taxon>Arthropoda</taxon>
        <taxon>Hexapoda</taxon>
        <taxon>Insecta</taxon>
        <taxon>Pterygota</taxon>
        <taxon>Neoptera</taxon>
        <taxon>Endopterygota</taxon>
        <taxon>Lepidoptera</taxon>
        <taxon>Glossata</taxon>
        <taxon>Ditrysia</taxon>
        <taxon>Noctuoidea</taxon>
        <taxon>Noctuidae</taxon>
        <taxon>Noctuinae</taxon>
        <taxon>Hadenini</taxon>
        <taxon>Mythimna</taxon>
    </lineage>
</organism>
<reference evidence="4" key="1">
    <citation type="submission" date="2023-03" db="EMBL/GenBank/DDBJ databases">
        <title>Chromosome-level genomes of two armyworms, Mythimna separata and Mythimna loreyi, provide insights into the biosynthesis and reception of sex pheromones.</title>
        <authorList>
            <person name="Zhao H."/>
        </authorList>
    </citation>
    <scope>NUCLEOTIDE SEQUENCE</scope>
    <source>
        <strain evidence="4">BeijingLab</strain>
        <tissue evidence="4">Pupa</tissue>
    </source>
</reference>
<sequence length="155" mass="18389">MFAFSNNKAGRTLIHEAMSLLLPELEEHGRHDLWSYSRPSVITDLLQYWCATGDVKRMTPLKCRDLVVHGPELFYPISFHNRSQYFRTVDGNSWKHKLTHTYFIWHRFTKYNIITPGSIYGRIAHEYCPITYQRYSGMSGVWYSEYDDMHDSILD</sequence>